<sequence>MDTQNKFYQEAIEANVAVHSVMVNDYNTIEPHYRPESIARVEKIIQSLITKHQIKRVIDFGCGTGFMIDILKKYVEEIIGIDITQAMLDKVDKTGEAKISLINADTGDVKLQQGYYNLATAYSFLDHLYTIKPTLINVYNSLENGGLFYADLSPNAYFWDGIKQLDLSKNYDQIIQREIKAVNQKGEEIEKQFGISKELFIKAEHQKHVQGGIREEDIQEQLFDVGFKQVDFIYHWFLGQAQLINDTSMDYHLRFQHASVMHDYLIKALPITRNIFKYVGFIAVK</sequence>
<evidence type="ECO:0000313" key="3">
    <source>
        <dbReference type="Proteomes" id="UP001154265"/>
    </source>
</evidence>
<reference evidence="2" key="1">
    <citation type="journal article" date="2022" name="Genome Biol. Evol.">
        <title>A New Gene Family Diagnostic for Intracellular Biomineralization of Amorphous Ca Carbonates by Cyanobacteria.</title>
        <authorList>
            <person name="Benzerara K."/>
            <person name="Duprat E."/>
            <person name="Bitard-Feildel T."/>
            <person name="Caumes G."/>
            <person name="Cassier-Chauvat C."/>
            <person name="Chauvat F."/>
            <person name="Dezi M."/>
            <person name="Diop S.I."/>
            <person name="Gaschignard G."/>
            <person name="Gorgen S."/>
            <person name="Gugger M."/>
            <person name="Lopez-Garcia P."/>
            <person name="Millet M."/>
            <person name="Skouri-Panet F."/>
            <person name="Moreira D."/>
            <person name="Callebaut I."/>
        </authorList>
    </citation>
    <scope>NUCLEOTIDE SEQUENCE</scope>
    <source>
        <strain evidence="2">G9</strain>
    </source>
</reference>
<dbReference type="RefSeq" id="WP_277868326.1">
    <property type="nucleotide sequence ID" value="NZ_JAKKUT010000008.1"/>
</dbReference>
<evidence type="ECO:0000313" key="2">
    <source>
        <dbReference type="EMBL" id="MDG2992413.1"/>
    </source>
</evidence>
<evidence type="ECO:0000259" key="1">
    <source>
        <dbReference type="Pfam" id="PF08241"/>
    </source>
</evidence>
<dbReference type="PANTHER" id="PTHR43861:SF1">
    <property type="entry name" value="TRANS-ACONITATE 2-METHYLTRANSFERASE"/>
    <property type="match status" value="1"/>
</dbReference>
<dbReference type="PANTHER" id="PTHR43861">
    <property type="entry name" value="TRANS-ACONITATE 2-METHYLTRANSFERASE-RELATED"/>
    <property type="match status" value="1"/>
</dbReference>
<dbReference type="Pfam" id="PF08241">
    <property type="entry name" value="Methyltransf_11"/>
    <property type="match status" value="1"/>
</dbReference>
<name>A0ABT6F3U0_9SYNE</name>
<dbReference type="EMBL" id="JAKKUT010000008">
    <property type="protein sequence ID" value="MDG2992413.1"/>
    <property type="molecule type" value="Genomic_DNA"/>
</dbReference>
<keyword evidence="3" id="KW-1185">Reference proteome</keyword>
<gene>
    <name evidence="2" type="ORF">L3556_15955</name>
</gene>
<keyword evidence="2" id="KW-0808">Transferase</keyword>
<dbReference type="SUPFAM" id="SSF53335">
    <property type="entry name" value="S-adenosyl-L-methionine-dependent methyltransferases"/>
    <property type="match status" value="1"/>
</dbReference>
<dbReference type="GO" id="GO:0032259">
    <property type="term" value="P:methylation"/>
    <property type="evidence" value="ECO:0007669"/>
    <property type="project" value="UniProtKB-KW"/>
</dbReference>
<dbReference type="Proteomes" id="UP001154265">
    <property type="component" value="Unassembled WGS sequence"/>
</dbReference>
<comment type="caution">
    <text evidence="2">The sequence shown here is derived from an EMBL/GenBank/DDBJ whole genome shotgun (WGS) entry which is preliminary data.</text>
</comment>
<keyword evidence="2" id="KW-0489">Methyltransferase</keyword>
<accession>A0ABT6F3U0</accession>
<dbReference type="InterPro" id="IPR013216">
    <property type="entry name" value="Methyltransf_11"/>
</dbReference>
<organism evidence="2 3">
    <name type="scientific">Candidatus Synechococcus calcipolaris G9</name>
    <dbReference type="NCBI Taxonomy" id="1497997"/>
    <lineage>
        <taxon>Bacteria</taxon>
        <taxon>Bacillati</taxon>
        <taxon>Cyanobacteriota</taxon>
        <taxon>Cyanophyceae</taxon>
        <taxon>Synechococcales</taxon>
        <taxon>Synechococcaceae</taxon>
        <taxon>Synechococcus</taxon>
    </lineage>
</organism>
<dbReference type="Gene3D" id="3.40.50.150">
    <property type="entry name" value="Vaccinia Virus protein VP39"/>
    <property type="match status" value="1"/>
</dbReference>
<dbReference type="CDD" id="cd02440">
    <property type="entry name" value="AdoMet_MTases"/>
    <property type="match status" value="1"/>
</dbReference>
<reference evidence="2" key="2">
    <citation type="submission" date="2022-01" db="EMBL/GenBank/DDBJ databases">
        <authorList>
            <person name="Zivanovic Y."/>
            <person name="Moreira D."/>
            <person name="Lopez-Garcia P."/>
        </authorList>
    </citation>
    <scope>NUCLEOTIDE SEQUENCE</scope>
    <source>
        <strain evidence="2">G9</strain>
    </source>
</reference>
<proteinExistence type="predicted"/>
<protein>
    <submittedName>
        <fullName evidence="2">Methyltransferase domain-containing protein</fullName>
    </submittedName>
</protein>
<dbReference type="InterPro" id="IPR029063">
    <property type="entry name" value="SAM-dependent_MTases_sf"/>
</dbReference>
<dbReference type="GO" id="GO:0008168">
    <property type="term" value="F:methyltransferase activity"/>
    <property type="evidence" value="ECO:0007669"/>
    <property type="project" value="UniProtKB-KW"/>
</dbReference>
<feature type="domain" description="Methyltransferase type 11" evidence="1">
    <location>
        <begin position="59"/>
        <end position="149"/>
    </location>
</feature>